<keyword evidence="1" id="KW-0472">Membrane</keyword>
<evidence type="ECO:0000256" key="1">
    <source>
        <dbReference type="SAM" id="Phobius"/>
    </source>
</evidence>
<proteinExistence type="predicted"/>
<evidence type="ECO:0000313" key="3">
    <source>
        <dbReference type="Proteomes" id="UP001519292"/>
    </source>
</evidence>
<name>A0ABS4MEI1_9LACO</name>
<evidence type="ECO:0000313" key="2">
    <source>
        <dbReference type="EMBL" id="MBP2058086.1"/>
    </source>
</evidence>
<reference evidence="2 3" key="1">
    <citation type="submission" date="2021-03" db="EMBL/GenBank/DDBJ databases">
        <title>Genomic Encyclopedia of Type Strains, Phase IV (KMG-IV): sequencing the most valuable type-strain genomes for metagenomic binning, comparative biology and taxonomic classification.</title>
        <authorList>
            <person name="Goeker M."/>
        </authorList>
    </citation>
    <scope>NUCLEOTIDE SEQUENCE [LARGE SCALE GENOMIC DNA]</scope>
    <source>
        <strain evidence="2 3">DSM 101872</strain>
    </source>
</reference>
<sequence>MKRQNSVTVGMYTLIGLIIGLIVKNILVWTFVGLAVGYIVTFWIPYFFKQNNSSKK</sequence>
<keyword evidence="1" id="KW-0812">Transmembrane</keyword>
<dbReference type="EMBL" id="JAGGLU010000006">
    <property type="protein sequence ID" value="MBP2058086.1"/>
    <property type="molecule type" value="Genomic_DNA"/>
</dbReference>
<feature type="transmembrane region" description="Helical" evidence="1">
    <location>
        <begin position="7"/>
        <end position="23"/>
    </location>
</feature>
<dbReference type="Proteomes" id="UP001519292">
    <property type="component" value="Unassembled WGS sequence"/>
</dbReference>
<keyword evidence="3" id="KW-1185">Reference proteome</keyword>
<feature type="transmembrane region" description="Helical" evidence="1">
    <location>
        <begin position="29"/>
        <end position="48"/>
    </location>
</feature>
<comment type="caution">
    <text evidence="2">The sequence shown here is derived from an EMBL/GenBank/DDBJ whole genome shotgun (WGS) entry which is preliminary data.</text>
</comment>
<protein>
    <submittedName>
        <fullName evidence="2">Uncharacterized membrane protein (UPF0136 family)</fullName>
    </submittedName>
</protein>
<gene>
    <name evidence="2" type="ORF">J2Z60_001263</name>
</gene>
<dbReference type="RefSeq" id="WP_209686833.1">
    <property type="nucleotide sequence ID" value="NZ_JAGGLU010000006.1"/>
</dbReference>
<accession>A0ABS4MEI1</accession>
<organism evidence="2 3">
    <name type="scientific">Lactobacillus colini</name>
    <dbReference type="NCBI Taxonomy" id="1819254"/>
    <lineage>
        <taxon>Bacteria</taxon>
        <taxon>Bacillati</taxon>
        <taxon>Bacillota</taxon>
        <taxon>Bacilli</taxon>
        <taxon>Lactobacillales</taxon>
        <taxon>Lactobacillaceae</taxon>
        <taxon>Lactobacillus</taxon>
    </lineage>
</organism>
<keyword evidence="1" id="KW-1133">Transmembrane helix</keyword>